<keyword evidence="2 9" id="KW-0813">Transport</keyword>
<evidence type="ECO:0000256" key="5">
    <source>
        <dbReference type="ARBA" id="ARBA00022856"/>
    </source>
</evidence>
<dbReference type="Gene3D" id="1.10.3720.10">
    <property type="entry name" value="MetI-like"/>
    <property type="match status" value="1"/>
</dbReference>
<evidence type="ECO:0000256" key="1">
    <source>
        <dbReference type="ARBA" id="ARBA00004651"/>
    </source>
</evidence>
<dbReference type="GO" id="GO:0015031">
    <property type="term" value="P:protein transport"/>
    <property type="evidence" value="ECO:0007669"/>
    <property type="project" value="UniProtKB-KW"/>
</dbReference>
<keyword evidence="8 9" id="KW-0472">Membrane</keyword>
<dbReference type="Pfam" id="PF00528">
    <property type="entry name" value="BPD_transp_1"/>
    <property type="match status" value="1"/>
</dbReference>
<reference evidence="12" key="1">
    <citation type="journal article" date="2019" name="Int. J. Syst. Evol. Microbiol.">
        <title>The Global Catalogue of Microorganisms (GCM) 10K type strain sequencing project: providing services to taxonomists for standard genome sequencing and annotation.</title>
        <authorList>
            <consortium name="The Broad Institute Genomics Platform"/>
            <consortium name="The Broad Institute Genome Sequencing Center for Infectious Disease"/>
            <person name="Wu L."/>
            <person name="Ma J."/>
        </authorList>
    </citation>
    <scope>NUCLEOTIDE SEQUENCE [LARGE SCALE GENOMIC DNA]</scope>
    <source>
        <strain evidence="12">NBRC 12467</strain>
    </source>
</reference>
<evidence type="ECO:0000259" key="10">
    <source>
        <dbReference type="PROSITE" id="PS50928"/>
    </source>
</evidence>
<evidence type="ECO:0000256" key="7">
    <source>
        <dbReference type="ARBA" id="ARBA00022989"/>
    </source>
</evidence>
<feature type="transmembrane region" description="Helical" evidence="9">
    <location>
        <begin position="113"/>
        <end position="136"/>
    </location>
</feature>
<comment type="similarity">
    <text evidence="9">Belongs to the binding-protein-dependent transport system permease family.</text>
</comment>
<comment type="caution">
    <text evidence="11">The sequence shown here is derived from an EMBL/GenBank/DDBJ whole genome shotgun (WGS) entry which is preliminary data.</text>
</comment>
<feature type="transmembrane region" description="Helical" evidence="9">
    <location>
        <begin position="81"/>
        <end position="106"/>
    </location>
</feature>
<feature type="transmembrane region" description="Helical" evidence="9">
    <location>
        <begin position="248"/>
        <end position="271"/>
    </location>
</feature>
<evidence type="ECO:0000256" key="3">
    <source>
        <dbReference type="ARBA" id="ARBA00022475"/>
    </source>
</evidence>
<keyword evidence="6" id="KW-0653">Protein transport</keyword>
<dbReference type="Proteomes" id="UP001156708">
    <property type="component" value="Unassembled WGS sequence"/>
</dbReference>
<dbReference type="GO" id="GO:0055085">
    <property type="term" value="P:transmembrane transport"/>
    <property type="evidence" value="ECO:0007669"/>
    <property type="project" value="InterPro"/>
</dbReference>
<dbReference type="PROSITE" id="PS50928">
    <property type="entry name" value="ABC_TM1"/>
    <property type="match status" value="1"/>
</dbReference>
<feature type="transmembrane region" description="Helical" evidence="9">
    <location>
        <begin position="142"/>
        <end position="161"/>
    </location>
</feature>
<gene>
    <name evidence="11" type="ORF">GCM10007872_30060</name>
</gene>
<organism evidence="11 12">
    <name type="scientific">Gluconobacter sphaericus NBRC 12467</name>
    <dbReference type="NCBI Taxonomy" id="1307951"/>
    <lineage>
        <taxon>Bacteria</taxon>
        <taxon>Pseudomonadati</taxon>
        <taxon>Pseudomonadota</taxon>
        <taxon>Alphaproteobacteria</taxon>
        <taxon>Acetobacterales</taxon>
        <taxon>Acetobacteraceae</taxon>
        <taxon>Gluconobacter</taxon>
    </lineage>
</organism>
<dbReference type="PANTHER" id="PTHR43386:SF1">
    <property type="entry name" value="D,D-DIPEPTIDE TRANSPORT SYSTEM PERMEASE PROTEIN DDPC-RELATED"/>
    <property type="match status" value="1"/>
</dbReference>
<dbReference type="EMBL" id="BSNZ01000032">
    <property type="protein sequence ID" value="GLQ86096.1"/>
    <property type="molecule type" value="Genomic_DNA"/>
</dbReference>
<comment type="subcellular location">
    <subcellularLocation>
        <location evidence="1 9">Cell membrane</location>
        <topology evidence="1 9">Multi-pass membrane protein</topology>
    </subcellularLocation>
</comment>
<evidence type="ECO:0000256" key="4">
    <source>
        <dbReference type="ARBA" id="ARBA00022692"/>
    </source>
</evidence>
<evidence type="ECO:0000256" key="8">
    <source>
        <dbReference type="ARBA" id="ARBA00023136"/>
    </source>
</evidence>
<evidence type="ECO:0000256" key="2">
    <source>
        <dbReference type="ARBA" id="ARBA00022448"/>
    </source>
</evidence>
<keyword evidence="7 9" id="KW-1133">Transmembrane helix</keyword>
<dbReference type="InterPro" id="IPR035906">
    <property type="entry name" value="MetI-like_sf"/>
</dbReference>
<dbReference type="CDD" id="cd06261">
    <property type="entry name" value="TM_PBP2"/>
    <property type="match status" value="1"/>
</dbReference>
<dbReference type="GO" id="GO:0005886">
    <property type="term" value="C:plasma membrane"/>
    <property type="evidence" value="ECO:0007669"/>
    <property type="project" value="UniProtKB-SubCell"/>
</dbReference>
<keyword evidence="4 9" id="KW-0812">Transmembrane</keyword>
<keyword evidence="12" id="KW-1185">Reference proteome</keyword>
<feature type="transmembrane region" description="Helical" evidence="9">
    <location>
        <begin position="196"/>
        <end position="213"/>
    </location>
</feature>
<dbReference type="SUPFAM" id="SSF161098">
    <property type="entry name" value="MetI-like"/>
    <property type="match status" value="1"/>
</dbReference>
<evidence type="ECO:0000256" key="6">
    <source>
        <dbReference type="ARBA" id="ARBA00022927"/>
    </source>
</evidence>
<accession>A0AA37SJP4</accession>
<sequence length="282" mass="30425">MTMRLPSILRRLLAHPRGMIPTLYVPTIIVLCGLGPWLLPFGELHVDLYHRFLPPLGNGHLLGTDEIGRDVLSRVLMGGRVSLLVGLVSTAISTLIGTTVGIVAGYHAGLARFLITTVIDAVLCFPVVFLLLTLAAVLHPGIGTIIGIITLVSWMEVARVAQSQTRIVRRQDYVTAVVAMGAGDAQVLFREILPNILPAIIVSATLNIARAILLESYVSYLGYGIQPPDASWGNLLNNAQEYLESDPWLAIIPGAVIVLTVVMFNLLGDALRDAIDPSRRSS</sequence>
<evidence type="ECO:0000313" key="12">
    <source>
        <dbReference type="Proteomes" id="UP001156708"/>
    </source>
</evidence>
<dbReference type="AlphaFoldDB" id="A0AA37SJP4"/>
<protein>
    <submittedName>
        <fullName evidence="11">ABC transporter permease</fullName>
    </submittedName>
</protein>
<evidence type="ECO:0000313" key="11">
    <source>
        <dbReference type="EMBL" id="GLQ86096.1"/>
    </source>
</evidence>
<keyword evidence="3" id="KW-1003">Cell membrane</keyword>
<evidence type="ECO:0000256" key="9">
    <source>
        <dbReference type="RuleBase" id="RU363032"/>
    </source>
</evidence>
<dbReference type="InterPro" id="IPR050366">
    <property type="entry name" value="BP-dependent_transpt_permease"/>
</dbReference>
<dbReference type="InterPro" id="IPR000515">
    <property type="entry name" value="MetI-like"/>
</dbReference>
<feature type="transmembrane region" description="Helical" evidence="9">
    <location>
        <begin position="21"/>
        <end position="39"/>
    </location>
</feature>
<dbReference type="PANTHER" id="PTHR43386">
    <property type="entry name" value="OLIGOPEPTIDE TRANSPORT SYSTEM PERMEASE PROTEIN APPC"/>
    <property type="match status" value="1"/>
</dbReference>
<name>A0AA37SJP4_9PROT</name>
<proteinExistence type="inferred from homology"/>
<dbReference type="GO" id="GO:0015833">
    <property type="term" value="P:peptide transport"/>
    <property type="evidence" value="ECO:0007669"/>
    <property type="project" value="UniProtKB-KW"/>
</dbReference>
<keyword evidence="5" id="KW-0571">Peptide transport</keyword>
<dbReference type="RefSeq" id="WP_141352495.1">
    <property type="nucleotide sequence ID" value="NZ_BARA01000020.1"/>
</dbReference>
<feature type="domain" description="ABC transmembrane type-1" evidence="10">
    <location>
        <begin position="79"/>
        <end position="268"/>
    </location>
</feature>